<dbReference type="Proteomes" id="UP000287166">
    <property type="component" value="Unassembled WGS sequence"/>
</dbReference>
<dbReference type="RefSeq" id="XP_027612398.1">
    <property type="nucleotide sequence ID" value="XM_027756597.1"/>
</dbReference>
<sequence length="206" mass="22573">MRSTTAVSALLVAASATHVLAFPIAPASGSGAINWKKAGHYTGEVASLLMKVIREDPIMARAFEDELRAREAPAGSEALHINWKKVGKKIGSVASKVGGVLAHFLREEDPIMARAFDDELLARAFDDELLARAFDDQLLARAFDKQLLARAFDDELLARNEPEEGSEALHINWHSIGKDLKQFGEGVVGMREDAFEARDYVLSELD</sequence>
<name>A0A401GH83_9APHY</name>
<dbReference type="GeneID" id="38778402"/>
<evidence type="ECO:0000313" key="3">
    <source>
        <dbReference type="Proteomes" id="UP000287166"/>
    </source>
</evidence>
<reference evidence="2 3" key="1">
    <citation type="journal article" date="2018" name="Sci. Rep.">
        <title>Genome sequence of the cauliflower mushroom Sparassis crispa (Hanabiratake) and its association with beneficial usage.</title>
        <authorList>
            <person name="Kiyama R."/>
            <person name="Furutani Y."/>
            <person name="Kawaguchi K."/>
            <person name="Nakanishi T."/>
        </authorList>
    </citation>
    <scope>NUCLEOTIDE SEQUENCE [LARGE SCALE GENOMIC DNA]</scope>
</reference>
<feature type="signal peptide" evidence="1">
    <location>
        <begin position="1"/>
        <end position="21"/>
    </location>
</feature>
<proteinExistence type="predicted"/>
<dbReference type="AlphaFoldDB" id="A0A401GH83"/>
<keyword evidence="3" id="KW-1185">Reference proteome</keyword>
<dbReference type="OrthoDB" id="2804609at2759"/>
<keyword evidence="1" id="KW-0732">Signal</keyword>
<dbReference type="STRING" id="139825.A0A401GH83"/>
<dbReference type="EMBL" id="BFAD01000003">
    <property type="protein sequence ID" value="GBE81485.1"/>
    <property type="molecule type" value="Genomic_DNA"/>
</dbReference>
<organism evidence="2 3">
    <name type="scientific">Sparassis crispa</name>
    <dbReference type="NCBI Taxonomy" id="139825"/>
    <lineage>
        <taxon>Eukaryota</taxon>
        <taxon>Fungi</taxon>
        <taxon>Dikarya</taxon>
        <taxon>Basidiomycota</taxon>
        <taxon>Agaricomycotina</taxon>
        <taxon>Agaricomycetes</taxon>
        <taxon>Polyporales</taxon>
        <taxon>Sparassidaceae</taxon>
        <taxon>Sparassis</taxon>
    </lineage>
</organism>
<gene>
    <name evidence="2" type="ORF">SCP_0312140</name>
</gene>
<dbReference type="InParanoid" id="A0A401GH83"/>
<protein>
    <submittedName>
        <fullName evidence="2">Uncharacterized protein</fullName>
    </submittedName>
</protein>
<feature type="chain" id="PRO_5019154468" evidence="1">
    <location>
        <begin position="22"/>
        <end position="206"/>
    </location>
</feature>
<evidence type="ECO:0000313" key="2">
    <source>
        <dbReference type="EMBL" id="GBE81485.1"/>
    </source>
</evidence>
<accession>A0A401GH83</accession>
<evidence type="ECO:0000256" key="1">
    <source>
        <dbReference type="SAM" id="SignalP"/>
    </source>
</evidence>
<comment type="caution">
    <text evidence="2">The sequence shown here is derived from an EMBL/GenBank/DDBJ whole genome shotgun (WGS) entry which is preliminary data.</text>
</comment>